<gene>
    <name evidence="3" type="ORF">OB919_10200</name>
</gene>
<comment type="caution">
    <text evidence="3">The sequence shown here is derived from an EMBL/GenBank/DDBJ whole genome shotgun (WGS) entry which is preliminary data.</text>
</comment>
<dbReference type="InterPro" id="IPR018649">
    <property type="entry name" value="SHOCT"/>
</dbReference>
<organism evidence="3 4">
    <name type="scientific">Natronosalvus hydrolyticus</name>
    <dbReference type="NCBI Taxonomy" id="2979988"/>
    <lineage>
        <taxon>Archaea</taxon>
        <taxon>Methanobacteriati</taxon>
        <taxon>Methanobacteriota</taxon>
        <taxon>Stenosarchaea group</taxon>
        <taxon>Halobacteria</taxon>
        <taxon>Halobacteriales</taxon>
        <taxon>Natrialbaceae</taxon>
        <taxon>Natronosalvus</taxon>
    </lineage>
</organism>
<evidence type="ECO:0000313" key="3">
    <source>
        <dbReference type="EMBL" id="MCU4752354.1"/>
    </source>
</evidence>
<sequence>MMQLPKSVGQIGRNSLLPGVMLLITATGSVAAQQRTTGYGGMMNDGWGWGMFGGWGFLWLLLLVGLIVLVVSAASGSDQSRGGEQPDRALAELRERYARGEINEEEFEERRRTLRETR</sequence>
<feature type="transmembrane region" description="Helical" evidence="1">
    <location>
        <begin position="47"/>
        <end position="71"/>
    </location>
</feature>
<dbReference type="Pfam" id="PF09851">
    <property type="entry name" value="SHOCT"/>
    <property type="match status" value="1"/>
</dbReference>
<name>A0AAP2Z7X5_9EURY</name>
<keyword evidence="4" id="KW-1185">Reference proteome</keyword>
<reference evidence="3 4" key="1">
    <citation type="submission" date="2022-09" db="EMBL/GenBank/DDBJ databases">
        <title>Enrichment on poylsaccharides allowed isolation of novel metabolic and taxonomic groups of Haloarchaea.</title>
        <authorList>
            <person name="Sorokin D.Y."/>
            <person name="Elcheninov A.G."/>
            <person name="Khizhniak T.V."/>
            <person name="Kolganova T.V."/>
            <person name="Kublanov I.V."/>
        </authorList>
    </citation>
    <scope>NUCLEOTIDE SEQUENCE [LARGE SCALE GENOMIC DNA]</scope>
    <source>
        <strain evidence="3 4">AArc-curdl1</strain>
    </source>
</reference>
<feature type="domain" description="SHOCT" evidence="2">
    <location>
        <begin position="89"/>
        <end position="114"/>
    </location>
</feature>
<evidence type="ECO:0000259" key="2">
    <source>
        <dbReference type="Pfam" id="PF09851"/>
    </source>
</evidence>
<protein>
    <submittedName>
        <fullName evidence="3">SHOCT domain-containing protein</fullName>
    </submittedName>
</protein>
<keyword evidence="1" id="KW-0812">Transmembrane</keyword>
<dbReference type="EMBL" id="JAOPJZ010000006">
    <property type="protein sequence ID" value="MCU4752354.1"/>
    <property type="molecule type" value="Genomic_DNA"/>
</dbReference>
<evidence type="ECO:0000256" key="1">
    <source>
        <dbReference type="SAM" id="Phobius"/>
    </source>
</evidence>
<proteinExistence type="predicted"/>
<keyword evidence="1" id="KW-1133">Transmembrane helix</keyword>
<keyword evidence="1" id="KW-0472">Membrane</keyword>
<dbReference type="AlphaFoldDB" id="A0AAP2Z7X5"/>
<evidence type="ECO:0000313" key="4">
    <source>
        <dbReference type="Proteomes" id="UP001321047"/>
    </source>
</evidence>
<accession>A0AAP2Z7X5</accession>
<dbReference type="Proteomes" id="UP001321047">
    <property type="component" value="Unassembled WGS sequence"/>
</dbReference>
<dbReference type="RefSeq" id="WP_342808694.1">
    <property type="nucleotide sequence ID" value="NZ_JAOPJZ010000006.1"/>
</dbReference>